<dbReference type="InterPro" id="IPR010158">
    <property type="entry name" value="Amidase_Cbmase"/>
</dbReference>
<dbReference type="PIRSF" id="PIRSF001235">
    <property type="entry name" value="Amidase_carbamoylase"/>
    <property type="match status" value="1"/>
</dbReference>
<keyword evidence="5" id="KW-0378">Hydrolase</keyword>
<dbReference type="GO" id="GO:0046872">
    <property type="term" value="F:metal ion binding"/>
    <property type="evidence" value="ECO:0007669"/>
    <property type="project" value="UniProtKB-KW"/>
</dbReference>
<organism evidence="8 9">
    <name type="scientific">Edaphochlamys debaryana</name>
    <dbReference type="NCBI Taxonomy" id="47281"/>
    <lineage>
        <taxon>Eukaryota</taxon>
        <taxon>Viridiplantae</taxon>
        <taxon>Chlorophyta</taxon>
        <taxon>core chlorophytes</taxon>
        <taxon>Chlorophyceae</taxon>
        <taxon>CS clade</taxon>
        <taxon>Chlamydomonadales</taxon>
        <taxon>Chlamydomonadales incertae sedis</taxon>
        <taxon>Edaphochlamys</taxon>
    </lineage>
</organism>
<evidence type="ECO:0000259" key="7">
    <source>
        <dbReference type="Pfam" id="PF07687"/>
    </source>
</evidence>
<evidence type="ECO:0000313" key="9">
    <source>
        <dbReference type="Proteomes" id="UP000612055"/>
    </source>
</evidence>
<comment type="cofactor">
    <cofactor evidence="1">
        <name>Mn(2+)</name>
        <dbReference type="ChEBI" id="CHEBI:29035"/>
    </cofactor>
</comment>
<dbReference type="EMBL" id="JAEHOE010000015">
    <property type="protein sequence ID" value="KAG2497115.1"/>
    <property type="molecule type" value="Genomic_DNA"/>
</dbReference>
<dbReference type="NCBIfam" id="TIGR01879">
    <property type="entry name" value="hydantase"/>
    <property type="match status" value="1"/>
</dbReference>
<accession>A0A835Y6I5</accession>
<evidence type="ECO:0000256" key="1">
    <source>
        <dbReference type="ARBA" id="ARBA00001936"/>
    </source>
</evidence>
<dbReference type="Pfam" id="PF01546">
    <property type="entry name" value="Peptidase_M20"/>
    <property type="match status" value="1"/>
</dbReference>
<dbReference type="PANTHER" id="PTHR32494:SF19">
    <property type="entry name" value="ALLANTOATE DEIMINASE-RELATED"/>
    <property type="match status" value="1"/>
</dbReference>
<dbReference type="Proteomes" id="UP000612055">
    <property type="component" value="Unassembled WGS sequence"/>
</dbReference>
<dbReference type="OrthoDB" id="4676at2759"/>
<dbReference type="GO" id="GO:0006144">
    <property type="term" value="P:purine nucleobase metabolic process"/>
    <property type="evidence" value="ECO:0007669"/>
    <property type="project" value="UniProtKB-KW"/>
</dbReference>
<dbReference type="InterPro" id="IPR002933">
    <property type="entry name" value="Peptidase_M20"/>
</dbReference>
<keyword evidence="3" id="KW-0659">Purine metabolism</keyword>
<evidence type="ECO:0000256" key="5">
    <source>
        <dbReference type="ARBA" id="ARBA00022801"/>
    </source>
</evidence>
<name>A0A835Y6I5_9CHLO</name>
<proteinExistence type="predicted"/>
<dbReference type="Gene3D" id="3.30.70.360">
    <property type="match status" value="1"/>
</dbReference>
<evidence type="ECO:0000256" key="4">
    <source>
        <dbReference type="ARBA" id="ARBA00022723"/>
    </source>
</evidence>
<dbReference type="SUPFAM" id="SSF53187">
    <property type="entry name" value="Zn-dependent exopeptidases"/>
    <property type="match status" value="2"/>
</dbReference>
<dbReference type="GO" id="GO:0016813">
    <property type="term" value="F:hydrolase activity, acting on carbon-nitrogen (but not peptide) bonds, in linear amidines"/>
    <property type="evidence" value="ECO:0007669"/>
    <property type="project" value="InterPro"/>
</dbReference>
<dbReference type="PANTHER" id="PTHR32494">
    <property type="entry name" value="ALLANTOATE DEIMINASE-RELATED"/>
    <property type="match status" value="1"/>
</dbReference>
<comment type="caution">
    <text evidence="8">The sequence shown here is derived from an EMBL/GenBank/DDBJ whole genome shotgun (WGS) entry which is preliminary data.</text>
</comment>
<dbReference type="InterPro" id="IPR011650">
    <property type="entry name" value="Peptidase_M20_dimer"/>
</dbReference>
<keyword evidence="6" id="KW-0464">Manganese</keyword>
<keyword evidence="9" id="KW-1185">Reference proteome</keyword>
<protein>
    <recommendedName>
        <fullName evidence="7">Peptidase M20 dimerisation domain-containing protein</fullName>
    </recommendedName>
</protein>
<dbReference type="Pfam" id="PF07687">
    <property type="entry name" value="M20_dimer"/>
    <property type="match status" value="1"/>
</dbReference>
<evidence type="ECO:0000256" key="3">
    <source>
        <dbReference type="ARBA" id="ARBA00022631"/>
    </source>
</evidence>
<dbReference type="AlphaFoldDB" id="A0A835Y6I5"/>
<dbReference type="InterPro" id="IPR036264">
    <property type="entry name" value="Bact_exopeptidase_dim_dom"/>
</dbReference>
<evidence type="ECO:0000313" key="8">
    <source>
        <dbReference type="EMBL" id="KAG2497115.1"/>
    </source>
</evidence>
<sequence>MEDAGMAAHVDAVGNVHGTIASAAPGARAVLMGSHYDTVLDGGAYDGALGILVAIAAVKGALLRALAGGAGGGLAALGPQPDEEAGDVSIPPALAASLLTRGSLHVVAFADEEGVRFGSTFLGSRAVAGTLLSYHMLGSKDTRTGATLEEVLREENGVADPPSAVAALALDPTTVSEYVEVHIEQGPVLEARALPLGVVSGIAGQTRLLVHVNGTQGHAGTVPMAGRRDALAAAAALVYTLEWLCSRSPDNGGAPEEDNLVCTVGDLRVWPGASNVIAGYTRLSVDIRSKTDDVRERVVEEVVAAVTAECERRGVACEVERKHDAAAVLCDQGVMAGLQAAAKEAEALVGQVLTKEELAAAGPLEQGLRQTPVLVSGAGHDAMAIAEAVPKMGMMFVRCRGGVSHSPLEHVEPYDVTASTAALASYLQERAVGSTGAVHDEL</sequence>
<feature type="domain" description="Peptidase M20 dimerisation" evidence="7">
    <location>
        <begin position="204"/>
        <end position="311"/>
    </location>
</feature>
<dbReference type="SUPFAM" id="SSF55031">
    <property type="entry name" value="Bacterial exopeptidase dimerisation domain"/>
    <property type="match status" value="1"/>
</dbReference>
<reference evidence="8" key="1">
    <citation type="journal article" date="2020" name="bioRxiv">
        <title>Comparative genomics of Chlamydomonas.</title>
        <authorList>
            <person name="Craig R.J."/>
            <person name="Hasan A.R."/>
            <person name="Ness R.W."/>
            <person name="Keightley P.D."/>
        </authorList>
    </citation>
    <scope>NUCLEOTIDE SEQUENCE</scope>
    <source>
        <strain evidence="8">CCAP 11/70</strain>
    </source>
</reference>
<gene>
    <name evidence="8" type="ORF">HYH03_004706</name>
</gene>
<comment type="subunit">
    <text evidence="2">Homodimer.</text>
</comment>
<evidence type="ECO:0000256" key="6">
    <source>
        <dbReference type="ARBA" id="ARBA00023211"/>
    </source>
</evidence>
<keyword evidence="4" id="KW-0479">Metal-binding</keyword>
<evidence type="ECO:0000256" key="2">
    <source>
        <dbReference type="ARBA" id="ARBA00011738"/>
    </source>
</evidence>
<dbReference type="Gene3D" id="3.40.630.10">
    <property type="entry name" value="Zn peptidases"/>
    <property type="match status" value="1"/>
</dbReference>